<dbReference type="SFLD" id="SFLDG01129">
    <property type="entry name" value="C1.5:_HAD__Beta-PGM__Phosphata"/>
    <property type="match status" value="1"/>
</dbReference>
<dbReference type="Gene3D" id="1.10.150.240">
    <property type="entry name" value="Putative phosphatase, domain 2"/>
    <property type="match status" value="1"/>
</dbReference>
<dbReference type="PANTHER" id="PTHR43434">
    <property type="entry name" value="PHOSPHOGLYCOLATE PHOSPHATASE"/>
    <property type="match status" value="1"/>
</dbReference>
<sequence>MTGTNQPMSAEAQPRAILFDLDGTLIDSVPDLTTSVNILLEMRGEPPLSTGEVRAMVGNGIAKLVERAFAARGQALAGERLEVEVAAMMEIYGRHLVDKTTLLPGAADILAFCAEHGIAAAVVTNKPEALSRRIVSQFGLDAYVTLILGGDSGPARKPAPDMLLHTASALGLPVSGCVMVGDSPADIDAAKAAVMASVVVRGGYTTIPVEELGADLVIDALPDLPQALTRLGVPA</sequence>
<keyword evidence="9 10" id="KW-0119">Carbohydrate metabolism</keyword>
<dbReference type="AlphaFoldDB" id="A0A838XF44"/>
<feature type="binding site" evidence="10">
    <location>
        <position position="22"/>
    </location>
    <ligand>
        <name>Mg(2+)</name>
        <dbReference type="ChEBI" id="CHEBI:18420"/>
    </ligand>
</feature>
<evidence type="ECO:0000256" key="1">
    <source>
        <dbReference type="ARBA" id="ARBA00000830"/>
    </source>
</evidence>
<dbReference type="SFLD" id="SFLDS00003">
    <property type="entry name" value="Haloacid_Dehalogenase"/>
    <property type="match status" value="1"/>
</dbReference>
<accession>A0A838XF44</accession>
<dbReference type="SUPFAM" id="SSF56784">
    <property type="entry name" value="HAD-like"/>
    <property type="match status" value="1"/>
</dbReference>
<evidence type="ECO:0000256" key="3">
    <source>
        <dbReference type="ARBA" id="ARBA00004818"/>
    </source>
</evidence>
<dbReference type="InterPro" id="IPR037512">
    <property type="entry name" value="PGPase_prok"/>
</dbReference>
<dbReference type="InterPro" id="IPR006439">
    <property type="entry name" value="HAD-SF_hydro_IA"/>
</dbReference>
<dbReference type="EC" id="3.1.3.18" evidence="5 10"/>
<dbReference type="InterPro" id="IPR023214">
    <property type="entry name" value="HAD_sf"/>
</dbReference>
<dbReference type="NCBIfam" id="TIGR01509">
    <property type="entry name" value="HAD-SF-IA-v3"/>
    <property type="match status" value="1"/>
</dbReference>
<protein>
    <recommendedName>
        <fullName evidence="5 10">Phosphoglycolate phosphatase</fullName>
        <shortName evidence="10">PGP</shortName>
        <shortName evidence="10">PGPase</shortName>
        <ecNumber evidence="5 10">3.1.3.18</ecNumber>
    </recommendedName>
</protein>
<evidence type="ECO:0000256" key="10">
    <source>
        <dbReference type="HAMAP-Rule" id="MF_00495"/>
    </source>
</evidence>
<gene>
    <name evidence="11" type="primary">gph</name>
    <name evidence="11" type="ORF">H1W37_00335</name>
</gene>
<dbReference type="SFLD" id="SFLDG01135">
    <property type="entry name" value="C1.5.6:_HAD__Beta-PGM__Phospha"/>
    <property type="match status" value="1"/>
</dbReference>
<organism evidence="11 12">
    <name type="scientific">Stappia taiwanensis</name>
    <dbReference type="NCBI Taxonomy" id="992267"/>
    <lineage>
        <taxon>Bacteria</taxon>
        <taxon>Pseudomonadati</taxon>
        <taxon>Pseudomonadota</taxon>
        <taxon>Alphaproteobacteria</taxon>
        <taxon>Hyphomicrobiales</taxon>
        <taxon>Stappiaceae</taxon>
        <taxon>Stappia</taxon>
    </lineage>
</organism>
<evidence type="ECO:0000256" key="7">
    <source>
        <dbReference type="ARBA" id="ARBA00022801"/>
    </source>
</evidence>
<dbReference type="Pfam" id="PF00702">
    <property type="entry name" value="Hydrolase"/>
    <property type="match status" value="1"/>
</dbReference>
<dbReference type="HAMAP" id="MF_00495">
    <property type="entry name" value="GPH_hydrolase_bact"/>
    <property type="match status" value="1"/>
</dbReference>
<dbReference type="EMBL" id="JACEON010000001">
    <property type="protein sequence ID" value="MBA4610079.1"/>
    <property type="molecule type" value="Genomic_DNA"/>
</dbReference>
<dbReference type="GO" id="GO:0005829">
    <property type="term" value="C:cytosol"/>
    <property type="evidence" value="ECO:0007669"/>
    <property type="project" value="TreeGrafter"/>
</dbReference>
<dbReference type="UniPathway" id="UPA00865">
    <property type="reaction ID" value="UER00834"/>
</dbReference>
<comment type="similarity">
    <text evidence="4 10">Belongs to the HAD-like hydrolase superfamily. CbbY/CbbZ/Gph/YieH family.</text>
</comment>
<dbReference type="NCBIfam" id="TIGR01449">
    <property type="entry name" value="PGP_bact"/>
    <property type="match status" value="1"/>
</dbReference>
<feature type="binding site" evidence="10">
    <location>
        <position position="20"/>
    </location>
    <ligand>
        <name>Mg(2+)</name>
        <dbReference type="ChEBI" id="CHEBI:18420"/>
    </ligand>
</feature>
<keyword evidence="8 10" id="KW-0460">Magnesium</keyword>
<feature type="active site" description="Nucleophile" evidence="10">
    <location>
        <position position="20"/>
    </location>
</feature>
<name>A0A838XF44_9HYPH</name>
<dbReference type="NCBIfam" id="TIGR01549">
    <property type="entry name" value="HAD-SF-IA-v1"/>
    <property type="match status" value="1"/>
</dbReference>
<dbReference type="GO" id="GO:0046872">
    <property type="term" value="F:metal ion binding"/>
    <property type="evidence" value="ECO:0007669"/>
    <property type="project" value="UniProtKB-KW"/>
</dbReference>
<keyword evidence="12" id="KW-1185">Reference proteome</keyword>
<comment type="pathway">
    <text evidence="3 10">Organic acid metabolism; glycolate biosynthesis; glycolate from 2-phosphoglycolate: step 1/1.</text>
</comment>
<evidence type="ECO:0000313" key="11">
    <source>
        <dbReference type="EMBL" id="MBA4610079.1"/>
    </source>
</evidence>
<evidence type="ECO:0000313" key="12">
    <source>
        <dbReference type="Proteomes" id="UP000559404"/>
    </source>
</evidence>
<feature type="binding site" evidence="10">
    <location>
        <position position="182"/>
    </location>
    <ligand>
        <name>Mg(2+)</name>
        <dbReference type="ChEBI" id="CHEBI:18420"/>
    </ligand>
</feature>
<comment type="caution">
    <text evidence="11">The sequence shown here is derived from an EMBL/GenBank/DDBJ whole genome shotgun (WGS) entry which is preliminary data.</text>
</comment>
<reference evidence="11 12" key="2">
    <citation type="submission" date="2020-08" db="EMBL/GenBank/DDBJ databases">
        <title>Stappia taiwanensis sp. nov., isolated from a coastal thermal spring.</title>
        <authorList>
            <person name="Kampfer P."/>
        </authorList>
    </citation>
    <scope>NUCLEOTIDE SEQUENCE [LARGE SCALE GENOMIC DNA]</scope>
    <source>
        <strain evidence="11 12">DSM 23284</strain>
    </source>
</reference>
<evidence type="ECO:0000256" key="8">
    <source>
        <dbReference type="ARBA" id="ARBA00022842"/>
    </source>
</evidence>
<evidence type="ECO:0000256" key="9">
    <source>
        <dbReference type="ARBA" id="ARBA00023277"/>
    </source>
</evidence>
<evidence type="ECO:0000256" key="6">
    <source>
        <dbReference type="ARBA" id="ARBA00022723"/>
    </source>
</evidence>
<evidence type="ECO:0000256" key="2">
    <source>
        <dbReference type="ARBA" id="ARBA00001946"/>
    </source>
</evidence>
<dbReference type="GO" id="GO:0005975">
    <property type="term" value="P:carbohydrate metabolic process"/>
    <property type="evidence" value="ECO:0007669"/>
    <property type="project" value="InterPro"/>
</dbReference>
<evidence type="ECO:0000256" key="5">
    <source>
        <dbReference type="ARBA" id="ARBA00013078"/>
    </source>
</evidence>
<dbReference type="InterPro" id="IPR036412">
    <property type="entry name" value="HAD-like_sf"/>
</dbReference>
<dbReference type="InterPro" id="IPR050155">
    <property type="entry name" value="HAD-like_hydrolase_sf"/>
</dbReference>
<dbReference type="Proteomes" id="UP000559404">
    <property type="component" value="Unassembled WGS sequence"/>
</dbReference>
<dbReference type="GO" id="GO:0046295">
    <property type="term" value="P:glycolate biosynthetic process"/>
    <property type="evidence" value="ECO:0007669"/>
    <property type="project" value="UniProtKB-UniRule"/>
</dbReference>
<comment type="catalytic activity">
    <reaction evidence="1 10">
        <text>2-phosphoglycolate + H2O = glycolate + phosphate</text>
        <dbReference type="Rhea" id="RHEA:14369"/>
        <dbReference type="ChEBI" id="CHEBI:15377"/>
        <dbReference type="ChEBI" id="CHEBI:29805"/>
        <dbReference type="ChEBI" id="CHEBI:43474"/>
        <dbReference type="ChEBI" id="CHEBI:58033"/>
        <dbReference type="EC" id="3.1.3.18"/>
    </reaction>
</comment>
<proteinExistence type="inferred from homology"/>
<keyword evidence="6 10" id="KW-0479">Metal-binding</keyword>
<keyword evidence="7 10" id="KW-0378">Hydrolase</keyword>
<comment type="function">
    <text evidence="10">Specifically catalyzes the dephosphorylation of 2-phosphoglycolate. Is involved in the dissimilation of the intracellular 2-phosphoglycolate formed during the DNA repair of 3'-phosphoglycolate ends, a major class of DNA lesions induced by oxidative stress.</text>
</comment>
<dbReference type="GO" id="GO:0006281">
    <property type="term" value="P:DNA repair"/>
    <property type="evidence" value="ECO:0007669"/>
    <property type="project" value="TreeGrafter"/>
</dbReference>
<reference evidence="11 12" key="1">
    <citation type="submission" date="2020-07" db="EMBL/GenBank/DDBJ databases">
        <authorList>
            <person name="Li M."/>
        </authorList>
    </citation>
    <scope>NUCLEOTIDE SEQUENCE [LARGE SCALE GENOMIC DNA]</scope>
    <source>
        <strain evidence="11 12">DSM 23284</strain>
    </source>
</reference>
<comment type="cofactor">
    <cofactor evidence="2 10">
        <name>Mg(2+)</name>
        <dbReference type="ChEBI" id="CHEBI:18420"/>
    </cofactor>
</comment>
<dbReference type="PANTHER" id="PTHR43434:SF1">
    <property type="entry name" value="PHOSPHOGLYCOLATE PHOSPHATASE"/>
    <property type="match status" value="1"/>
</dbReference>
<dbReference type="RefSeq" id="WP_181758281.1">
    <property type="nucleotide sequence ID" value="NZ_BMCR01000001.1"/>
</dbReference>
<dbReference type="GO" id="GO:0008967">
    <property type="term" value="F:phosphoglycolate phosphatase activity"/>
    <property type="evidence" value="ECO:0007669"/>
    <property type="project" value="UniProtKB-UniRule"/>
</dbReference>
<dbReference type="InterPro" id="IPR023198">
    <property type="entry name" value="PGP-like_dom2"/>
</dbReference>
<evidence type="ECO:0000256" key="4">
    <source>
        <dbReference type="ARBA" id="ARBA00006171"/>
    </source>
</evidence>
<dbReference type="Gene3D" id="3.40.50.1000">
    <property type="entry name" value="HAD superfamily/HAD-like"/>
    <property type="match status" value="1"/>
</dbReference>